<reference evidence="1" key="2">
    <citation type="submission" date="2016-02" db="EMBL/GenBank/DDBJ databases">
        <authorList>
            <person name="Wen L."/>
            <person name="He K."/>
            <person name="Yang H."/>
        </authorList>
    </citation>
    <scope>NUCLEOTIDE SEQUENCE</scope>
</reference>
<dbReference type="SUPFAM" id="SSF88659">
    <property type="entry name" value="Sigma3 and sigma4 domains of RNA polymerase sigma factors"/>
    <property type="match status" value="1"/>
</dbReference>
<dbReference type="AlphaFoldDB" id="A0A142BVL4"/>
<dbReference type="EMBL" id="KU736867">
    <property type="protein sequence ID" value="AMP42152.1"/>
    <property type="molecule type" value="Genomic_DNA"/>
</dbReference>
<dbReference type="InterPro" id="IPR036388">
    <property type="entry name" value="WH-like_DNA-bd_sf"/>
</dbReference>
<reference evidence="1" key="1">
    <citation type="journal article" date="2016" name="Appl. Environ. Microbiol.">
        <title>Diversity of the Tetracycline Mobilome within a Chinese Pig Manure Sample.</title>
        <authorList>
            <person name="Leclercq S.O."/>
            <person name="Wang C."/>
            <person name="Zhu Y."/>
            <person name="Wu H."/>
            <person name="Du X."/>
            <person name="Liu Z."/>
            <person name="Feng J."/>
        </authorList>
    </citation>
    <scope>NUCLEOTIDE SEQUENCE</scope>
</reference>
<protein>
    <submittedName>
        <fullName evidence="1">RNA polymerase sigma factor</fullName>
    </submittedName>
</protein>
<dbReference type="Gene3D" id="1.10.10.10">
    <property type="entry name" value="Winged helix-like DNA-binding domain superfamily/Winged helix DNA-binding domain"/>
    <property type="match status" value="1"/>
</dbReference>
<dbReference type="InterPro" id="IPR013324">
    <property type="entry name" value="RNA_pol_sigma_r3/r4-like"/>
</dbReference>
<organism evidence="1">
    <name type="scientific">uncultured bacterium IN-02</name>
    <dbReference type="NCBI Taxonomy" id="1805580"/>
    <lineage>
        <taxon>Bacteria</taxon>
        <taxon>environmental samples</taxon>
    </lineage>
</organism>
<accession>A0A142BVL4</accession>
<evidence type="ECO:0000313" key="1">
    <source>
        <dbReference type="EMBL" id="AMP42152.1"/>
    </source>
</evidence>
<sequence length="143" mass="16733">MELSSFQRITIQHQFDRFVKLVIAGEAKKQEKELARRRSSEQSFSELSQQEQDQLYIEDTYPSDCYCFTVAGYDVLVKNEAVSEALSSLPKEKRDVILLAFFLGMNDGEIAVCLDRVRRTVCYQRASSLKQMKDYLEDYRYDE</sequence>
<proteinExistence type="predicted"/>
<name>A0A142BVL4_9BACT</name>